<evidence type="ECO:0008006" key="3">
    <source>
        <dbReference type="Google" id="ProtNLM"/>
    </source>
</evidence>
<accession>A0A328UH10</accession>
<evidence type="ECO:0000313" key="2">
    <source>
        <dbReference type="Proteomes" id="UP000249377"/>
    </source>
</evidence>
<dbReference type="Gene3D" id="2.115.10.20">
    <property type="entry name" value="Glycosyl hydrolase domain, family 43"/>
    <property type="match status" value="1"/>
</dbReference>
<proteinExistence type="predicted"/>
<sequence>MKKLRFSISKGYPTQMKENRNIHQDSVIGLSRDKEGRLWATAGHIAYGHIGVFCGENADTLEELYPAAAGFQWGKAGVAFQGTRYPDGPYARGEFWATGLWIDPETGIFHALIHNETGWSAEDSAYTVFRQETGEPDFRHIGYITSGDQGRTWQFERWAITSSDPCYTYRYQPDGLTGGQTGDIVNLGAGDLSVFYHEEQRMLYVFYSMLWYDVDGRDIAADKIYCARAKRNADGKLGEFEKYCDGAFCMAGNCGRETAVMAGGSEPCVAYSETIGRYIMTTYNRRRWYEGKTTLQVSYSDDLVTWSKPELCVEAHEELSLPYLTLCGREKGKPHHTLGDTFDLLASTNNTDVLRFEVKVEAYEENI</sequence>
<name>A0A328UH10_9FIRM</name>
<evidence type="ECO:0000313" key="1">
    <source>
        <dbReference type="EMBL" id="RAQ22744.1"/>
    </source>
</evidence>
<dbReference type="RefSeq" id="WP_112333308.1">
    <property type="nucleotide sequence ID" value="NZ_QLYR01000009.1"/>
</dbReference>
<organism evidence="1 2">
    <name type="scientific">Hydrogeniiclostridium mannosilyticum</name>
    <dbReference type="NCBI Taxonomy" id="2764322"/>
    <lineage>
        <taxon>Bacteria</taxon>
        <taxon>Bacillati</taxon>
        <taxon>Bacillota</taxon>
        <taxon>Clostridia</taxon>
        <taxon>Eubacteriales</taxon>
        <taxon>Acutalibacteraceae</taxon>
        <taxon>Hydrogeniiclostridium</taxon>
    </lineage>
</organism>
<keyword evidence="2" id="KW-1185">Reference proteome</keyword>
<dbReference type="AlphaFoldDB" id="A0A328UH10"/>
<gene>
    <name evidence="1" type="ORF">DPQ25_11430</name>
</gene>
<protein>
    <recommendedName>
        <fullName evidence="3">Exo-alpha-sialidase</fullName>
    </recommendedName>
</protein>
<comment type="caution">
    <text evidence="1">The sequence shown here is derived from an EMBL/GenBank/DDBJ whole genome shotgun (WGS) entry which is preliminary data.</text>
</comment>
<dbReference type="EMBL" id="QLYR01000009">
    <property type="protein sequence ID" value="RAQ22744.1"/>
    <property type="molecule type" value="Genomic_DNA"/>
</dbReference>
<dbReference type="Proteomes" id="UP000249377">
    <property type="component" value="Unassembled WGS sequence"/>
</dbReference>
<dbReference type="InterPro" id="IPR023296">
    <property type="entry name" value="Glyco_hydro_beta-prop_sf"/>
</dbReference>
<reference evidence="1 2" key="1">
    <citation type="submission" date="2018-06" db="EMBL/GenBank/DDBJ databases">
        <title>Noncontiguous genome sequence of Ruminococcaceae bacterium ASD2818.</title>
        <authorList>
            <person name="Chaplin A.V."/>
            <person name="Sokolova S.R."/>
            <person name="Kochetkova T.O."/>
            <person name="Goltsov A.Y."/>
            <person name="Trofimov D.Y."/>
            <person name="Efimov B.A."/>
        </authorList>
    </citation>
    <scope>NUCLEOTIDE SEQUENCE [LARGE SCALE GENOMIC DNA]</scope>
    <source>
        <strain evidence="1 2">ASD2818</strain>
    </source>
</reference>